<feature type="region of interest" description="Disordered" evidence="1">
    <location>
        <begin position="349"/>
        <end position="387"/>
    </location>
</feature>
<keyword evidence="2" id="KW-1133">Transmembrane helix</keyword>
<feature type="compositionally biased region" description="Basic and acidic residues" evidence="1">
    <location>
        <begin position="353"/>
        <end position="378"/>
    </location>
</feature>
<evidence type="ECO:0000313" key="4">
    <source>
        <dbReference type="Proteomes" id="UP000301870"/>
    </source>
</evidence>
<dbReference type="AlphaFoldDB" id="A0A9J7DSS9"/>
<gene>
    <name evidence="5" type="primary">LOC111350449</name>
</gene>
<feature type="compositionally biased region" description="Polar residues" evidence="1">
    <location>
        <begin position="309"/>
        <end position="318"/>
    </location>
</feature>
<keyword evidence="2" id="KW-0472">Membrane</keyword>
<dbReference type="Proteomes" id="UP000301870">
    <property type="component" value="Chromosome 11"/>
</dbReference>
<reference evidence="5" key="1">
    <citation type="submission" date="2025-08" db="UniProtKB">
        <authorList>
            <consortium name="RefSeq"/>
        </authorList>
    </citation>
    <scope>IDENTIFICATION</scope>
    <source>
        <strain evidence="5">Ishihara</strain>
        <tissue evidence="5">Whole body</tissue>
    </source>
</reference>
<feature type="region of interest" description="Disordered" evidence="1">
    <location>
        <begin position="290"/>
        <end position="318"/>
    </location>
</feature>
<accession>A0A9J7DSS9</accession>
<dbReference type="RefSeq" id="XP_022817810.1">
    <property type="nucleotide sequence ID" value="XM_022962042.1"/>
</dbReference>
<organism evidence="4 5">
    <name type="scientific">Spodoptera litura</name>
    <name type="common">Asian cotton leafworm</name>
    <dbReference type="NCBI Taxonomy" id="69820"/>
    <lineage>
        <taxon>Eukaryota</taxon>
        <taxon>Metazoa</taxon>
        <taxon>Ecdysozoa</taxon>
        <taxon>Arthropoda</taxon>
        <taxon>Hexapoda</taxon>
        <taxon>Insecta</taxon>
        <taxon>Pterygota</taxon>
        <taxon>Neoptera</taxon>
        <taxon>Endopterygota</taxon>
        <taxon>Lepidoptera</taxon>
        <taxon>Glossata</taxon>
        <taxon>Ditrysia</taxon>
        <taxon>Noctuoidea</taxon>
        <taxon>Noctuidae</taxon>
        <taxon>Amphipyrinae</taxon>
        <taxon>Spodoptera</taxon>
    </lineage>
</organism>
<evidence type="ECO:0000256" key="2">
    <source>
        <dbReference type="SAM" id="Phobius"/>
    </source>
</evidence>
<protein>
    <submittedName>
        <fullName evidence="5">Uncharacterized protein</fullName>
    </submittedName>
</protein>
<sequence>MTRLLALLLIAHGAAEWVEISQQHYRKPIRTHTHFTSDKVIDVEDTITPWNYNNHSVVEYSWNSSPSSLNIGNVKRMQYVETTTKVNKRLKLDDNDDDDNDDLELNIDFRNYELGSTKPTTELSKPDKQKGTIERVSNLGNIKRVQLKSSPVKSPAIYNTVGEENYFNNRHENGAYSDSVHSAADELDGVKNPETLHRKVYISNLKKYSPDRIATFPPDEDEIITLNMEATPTSNTDRSKSHFKNHTIVRNFYSTKPTFITETEDFTNIETEQDRFYRIINKQSTEVNKKDNGATEIINTNEDRRPKPNTKSTTGKLNKSNEKFYNFKAESDVNNGFEKNENVSYVISSDVKTNTKDPDSPPLQTDHKKKEIKDKKDGTPTTTAKNENKVNAIEKLVNFMRVVADTISKNSRRNFNGKIQYLHGLKDTILSNIEDRIDATWPDDDSAGARRRSRSAHATARGHVHFPSSESALMTISFLTFAVFLIKLVLQVIHTYKNKAMMVAPLLVASGRNVFSDRG</sequence>
<keyword evidence="2" id="KW-0812">Transmembrane</keyword>
<name>A0A9J7DSS9_SPOLT</name>
<feature type="chain" id="PRO_5039925211" evidence="3">
    <location>
        <begin position="16"/>
        <end position="519"/>
    </location>
</feature>
<keyword evidence="4" id="KW-1185">Reference proteome</keyword>
<feature type="transmembrane region" description="Helical" evidence="2">
    <location>
        <begin position="472"/>
        <end position="493"/>
    </location>
</feature>
<dbReference type="OrthoDB" id="9411774at2759"/>
<proteinExistence type="predicted"/>
<dbReference type="KEGG" id="sliu:111350449"/>
<dbReference type="GeneID" id="111350449"/>
<evidence type="ECO:0000256" key="3">
    <source>
        <dbReference type="SAM" id="SignalP"/>
    </source>
</evidence>
<feature type="signal peptide" evidence="3">
    <location>
        <begin position="1"/>
        <end position="15"/>
    </location>
</feature>
<evidence type="ECO:0000256" key="1">
    <source>
        <dbReference type="SAM" id="MobiDB-lite"/>
    </source>
</evidence>
<evidence type="ECO:0000313" key="5">
    <source>
        <dbReference type="RefSeq" id="XP_022817810.1"/>
    </source>
</evidence>
<keyword evidence="3" id="KW-0732">Signal</keyword>